<sequence length="314" mass="35577">MQQQLPDTFRRYPSKIDDVTTWLYRFHFKNINKKPIIVTMISNTRANLLTLFLLFSSPEKSFQFCPSSRWQNGIKSRSDVSTAMQMKEEFSMSRRSIMSAVLPAAVALALNPVKASARDELFKPNPLTNKVLEKIRILEQAEADNIQYGGELAPGSPIGRDQYAKLLVPIMIIQKEFDELDTLVHMPNGDGLAQADIILSKKQYEKLQFKKTFNAFADNIYYSDPDRANAYLGGGAVPKNEQSIAYLIRNDVLTNVENLQAEVTYLIKEIKAGNEMETEDLYLYVQTCKDGMVKYLDLVPPGEVKIAKEIIASM</sequence>
<protein>
    <submittedName>
        <fullName evidence="1">Uncharacterized protein</fullName>
    </submittedName>
</protein>
<proteinExistence type="predicted"/>
<name>A0A7S3Q034_9STRA</name>
<evidence type="ECO:0000313" key="1">
    <source>
        <dbReference type="EMBL" id="CAE0461395.1"/>
    </source>
</evidence>
<dbReference type="AlphaFoldDB" id="A0A7S3Q034"/>
<gene>
    <name evidence="1" type="ORF">CDEB00056_LOCUS6236</name>
</gene>
<accession>A0A7S3Q034</accession>
<reference evidence="1" key="1">
    <citation type="submission" date="2021-01" db="EMBL/GenBank/DDBJ databases">
        <authorList>
            <person name="Corre E."/>
            <person name="Pelletier E."/>
            <person name="Niang G."/>
            <person name="Scheremetjew M."/>
            <person name="Finn R."/>
            <person name="Kale V."/>
            <person name="Holt S."/>
            <person name="Cochrane G."/>
            <person name="Meng A."/>
            <person name="Brown T."/>
            <person name="Cohen L."/>
        </authorList>
    </citation>
    <scope>NUCLEOTIDE SEQUENCE</scope>
    <source>
        <strain evidence="1">MM31A-1</strain>
    </source>
</reference>
<organism evidence="1">
    <name type="scientific">Chaetoceros debilis</name>
    <dbReference type="NCBI Taxonomy" id="122233"/>
    <lineage>
        <taxon>Eukaryota</taxon>
        <taxon>Sar</taxon>
        <taxon>Stramenopiles</taxon>
        <taxon>Ochrophyta</taxon>
        <taxon>Bacillariophyta</taxon>
        <taxon>Coscinodiscophyceae</taxon>
        <taxon>Chaetocerotophycidae</taxon>
        <taxon>Chaetocerotales</taxon>
        <taxon>Chaetocerotaceae</taxon>
        <taxon>Chaetoceros</taxon>
    </lineage>
</organism>
<dbReference type="EMBL" id="HBIO01008197">
    <property type="protein sequence ID" value="CAE0461395.1"/>
    <property type="molecule type" value="Transcribed_RNA"/>
</dbReference>